<evidence type="ECO:0000256" key="11">
    <source>
        <dbReference type="ARBA" id="ARBA00023204"/>
    </source>
</evidence>
<evidence type="ECO:0000256" key="5">
    <source>
        <dbReference type="ARBA" id="ARBA00022485"/>
    </source>
</evidence>
<dbReference type="GO" id="GO:0004844">
    <property type="term" value="F:uracil DNA N-glycosylase activity"/>
    <property type="evidence" value="ECO:0007669"/>
    <property type="project" value="UniProtKB-EC"/>
</dbReference>
<dbReference type="RefSeq" id="WP_068460857.1">
    <property type="nucleotide sequence ID" value="NZ_LMTR01000043.1"/>
</dbReference>
<dbReference type="NCBIfam" id="TIGR00758">
    <property type="entry name" value="UDG_fam4"/>
    <property type="match status" value="1"/>
</dbReference>
<comment type="similarity">
    <text evidence="2">Belongs to the uracil-DNA glycosylase (UDG) superfamily. Type 4 (UDGa) family.</text>
</comment>
<dbReference type="AlphaFoldDB" id="A0A109BJI2"/>
<evidence type="ECO:0000256" key="3">
    <source>
        <dbReference type="ARBA" id="ARBA00012030"/>
    </source>
</evidence>
<proteinExistence type="inferred from homology"/>
<keyword evidence="8" id="KW-0378">Hydrolase</keyword>
<dbReference type="Gene3D" id="3.40.470.10">
    <property type="entry name" value="Uracil-DNA glycosylase-like domain"/>
    <property type="match status" value="1"/>
</dbReference>
<keyword evidence="14" id="KW-1185">Reference proteome</keyword>
<gene>
    <name evidence="13" type="ORF">APY04_1334</name>
</gene>
<evidence type="ECO:0000256" key="7">
    <source>
        <dbReference type="ARBA" id="ARBA00022763"/>
    </source>
</evidence>
<dbReference type="Pfam" id="PF03167">
    <property type="entry name" value="UDG"/>
    <property type="match status" value="1"/>
</dbReference>
<evidence type="ECO:0000256" key="9">
    <source>
        <dbReference type="ARBA" id="ARBA00023004"/>
    </source>
</evidence>
<dbReference type="PANTHER" id="PTHR33693:SF1">
    <property type="entry name" value="TYPE-4 URACIL-DNA GLYCOSYLASE"/>
    <property type="match status" value="1"/>
</dbReference>
<comment type="caution">
    <text evidence="13">The sequence shown here is derived from an EMBL/GenBank/DDBJ whole genome shotgun (WGS) entry which is preliminary data.</text>
</comment>
<evidence type="ECO:0000256" key="4">
    <source>
        <dbReference type="ARBA" id="ARBA00019403"/>
    </source>
</evidence>
<dbReference type="InterPro" id="IPR051536">
    <property type="entry name" value="UDG_Type-4/5"/>
</dbReference>
<protein>
    <recommendedName>
        <fullName evidence="4">Type-4 uracil-DNA glycosylase</fullName>
        <ecNumber evidence="3">3.2.2.27</ecNumber>
    </recommendedName>
</protein>
<dbReference type="SMART" id="SM00986">
    <property type="entry name" value="UDG"/>
    <property type="match status" value="1"/>
</dbReference>
<dbReference type="GO" id="GO:0006281">
    <property type="term" value="P:DNA repair"/>
    <property type="evidence" value="ECO:0007669"/>
    <property type="project" value="UniProtKB-KW"/>
</dbReference>
<reference evidence="13 14" key="1">
    <citation type="submission" date="2015-10" db="EMBL/GenBank/DDBJ databases">
        <title>Transcriptomic analysis of a linuron degrading triple-species bacterial consortium.</title>
        <authorList>
            <person name="Albers P."/>
        </authorList>
    </citation>
    <scope>NUCLEOTIDE SEQUENCE [LARGE SCALE GENOMIC DNA]</scope>
    <source>
        <strain evidence="13 14">WDL6</strain>
    </source>
</reference>
<dbReference type="InterPro" id="IPR036895">
    <property type="entry name" value="Uracil-DNA_glycosylase-like_sf"/>
</dbReference>
<dbReference type="OrthoDB" id="5290748at2"/>
<evidence type="ECO:0000256" key="2">
    <source>
        <dbReference type="ARBA" id="ARBA00006521"/>
    </source>
</evidence>
<keyword evidence="6" id="KW-0479">Metal-binding</keyword>
<dbReference type="GO" id="GO:0051539">
    <property type="term" value="F:4 iron, 4 sulfur cluster binding"/>
    <property type="evidence" value="ECO:0007669"/>
    <property type="project" value="UniProtKB-KW"/>
</dbReference>
<comment type="catalytic activity">
    <reaction evidence="1">
        <text>Hydrolyzes single-stranded DNA or mismatched double-stranded DNA and polynucleotides, releasing free uracil.</text>
        <dbReference type="EC" id="3.2.2.27"/>
    </reaction>
</comment>
<organism evidence="13 14">
    <name type="scientific">Hyphomicrobium sulfonivorans</name>
    <dbReference type="NCBI Taxonomy" id="121290"/>
    <lineage>
        <taxon>Bacteria</taxon>
        <taxon>Pseudomonadati</taxon>
        <taxon>Pseudomonadota</taxon>
        <taxon>Alphaproteobacteria</taxon>
        <taxon>Hyphomicrobiales</taxon>
        <taxon>Hyphomicrobiaceae</taxon>
        <taxon>Hyphomicrobium</taxon>
    </lineage>
</organism>
<keyword evidence="9" id="KW-0408">Iron</keyword>
<evidence type="ECO:0000256" key="8">
    <source>
        <dbReference type="ARBA" id="ARBA00022801"/>
    </source>
</evidence>
<evidence type="ECO:0000256" key="10">
    <source>
        <dbReference type="ARBA" id="ARBA00023014"/>
    </source>
</evidence>
<dbReference type="EC" id="3.2.2.27" evidence="3"/>
<dbReference type="InterPro" id="IPR005273">
    <property type="entry name" value="Ura-DNA_glyco_family4"/>
</dbReference>
<keyword evidence="7" id="KW-0227">DNA damage</keyword>
<evidence type="ECO:0000313" key="14">
    <source>
        <dbReference type="Proteomes" id="UP000059074"/>
    </source>
</evidence>
<sequence>MSSDSNRDIEAQRAAGRILAWYAAMGVDAAISDTAVDWLARGEQAPGQGFRLLADAGQAPQGAQAFSQGNIAARGPGAPARPLPTGVPQRPPYAGAAAPAQPARQFSVRPAAAPADAAPVVDLANINTLADLGSALAAFDGCGLKATAKNLCFYRGAERAPLMIIGEAPGRDEDLAGKPFVGRAGQLLDRMLAAIDVDETNVHITNIVYWRPPGNRTPTPQEAIACRPFLEKQIALVAPRIVLALGGAAAKQLFDVADGIMRLRGKWRPFAVNGQEYKSMATLHPAYLLRTPAAKNMAWRDLLNVKAALKS</sequence>
<accession>A0A109BJI2</accession>
<dbReference type="GO" id="GO:0046872">
    <property type="term" value="F:metal ion binding"/>
    <property type="evidence" value="ECO:0007669"/>
    <property type="project" value="UniProtKB-KW"/>
</dbReference>
<keyword evidence="5" id="KW-0004">4Fe-4S</keyword>
<dbReference type="SMART" id="SM00987">
    <property type="entry name" value="UreE_C"/>
    <property type="match status" value="1"/>
</dbReference>
<keyword evidence="11" id="KW-0234">DNA repair</keyword>
<dbReference type="STRING" id="121290.APY04_1334"/>
<feature type="domain" description="Uracil-DNA glycosylase-like" evidence="12">
    <location>
        <begin position="153"/>
        <end position="303"/>
    </location>
</feature>
<dbReference type="EMBL" id="LMTR01000043">
    <property type="protein sequence ID" value="KWT69834.1"/>
    <property type="molecule type" value="Genomic_DNA"/>
</dbReference>
<dbReference type="Proteomes" id="UP000059074">
    <property type="component" value="Unassembled WGS sequence"/>
</dbReference>
<evidence type="ECO:0000256" key="6">
    <source>
        <dbReference type="ARBA" id="ARBA00022723"/>
    </source>
</evidence>
<dbReference type="CDD" id="cd10030">
    <property type="entry name" value="UDG-F4_TTUDGA_SPO1dp_like"/>
    <property type="match status" value="1"/>
</dbReference>
<evidence type="ECO:0000313" key="13">
    <source>
        <dbReference type="EMBL" id="KWT69834.1"/>
    </source>
</evidence>
<evidence type="ECO:0000259" key="12">
    <source>
        <dbReference type="SMART" id="SM00986"/>
    </source>
</evidence>
<evidence type="ECO:0000256" key="1">
    <source>
        <dbReference type="ARBA" id="ARBA00001400"/>
    </source>
</evidence>
<dbReference type="InterPro" id="IPR005122">
    <property type="entry name" value="Uracil-DNA_glycosylase-like"/>
</dbReference>
<dbReference type="PATRIC" id="fig|121290.4.peg.2215"/>
<name>A0A109BJI2_HYPSL</name>
<dbReference type="SUPFAM" id="SSF52141">
    <property type="entry name" value="Uracil-DNA glycosylase-like"/>
    <property type="match status" value="1"/>
</dbReference>
<dbReference type="PANTHER" id="PTHR33693">
    <property type="entry name" value="TYPE-5 URACIL-DNA GLYCOSYLASE"/>
    <property type="match status" value="1"/>
</dbReference>
<keyword evidence="10" id="KW-0411">Iron-sulfur</keyword>